<keyword evidence="6" id="KW-1185">Reference proteome</keyword>
<proteinExistence type="predicted"/>
<dbReference type="Gene3D" id="3.40.710.10">
    <property type="entry name" value="DD-peptidase/beta-lactamase superfamily"/>
    <property type="match status" value="1"/>
</dbReference>
<keyword evidence="5" id="KW-0378">Hydrolase</keyword>
<keyword evidence="2" id="KW-1133">Transmembrane helix</keyword>
<keyword evidence="5" id="KW-0121">Carboxypeptidase</keyword>
<sequence length="467" mass="47959">MARATVTACLLLGPLAGVAAAQDGGKTPMPPDTMSNVGGDRLAQPGTQADIAVGAPQLPKKLTARSWVVADAESGQVLAAHNAHWKLAPASTLKMLFADTLLPRFPATEQHKVLPAELQGIGAGSSAVGIKENETYTVKDLWLGVFLRSGNDAVHVLTAMNGGKDATVAAMNAKAAELGAADTHVVEPDGYDAKGQTSSAYDLTLFGRAGMQNPDFRTYAATATAQFPGGRGKGGKRESFEIQNTNRLLTGDYDVDVYKGIAGIKNGNTTEAGATFTGVAERDGRVLLVTVMHPAESAGHNAVYREAAKLLDWGFTAGDQVTPVGQLVPPKSALSDTEDAKAGAQSPSSAPETREKRAHAQAAAREEQGGAGTALLITAGSLLLVALVVLGVRRLRPLPGGGARTGGGLGVLRAALRRGRRGRRPGGAAQQEAGHEADPQQQGDGDAEGAVDALGGDAGQVPAEQKL</sequence>
<evidence type="ECO:0000313" key="5">
    <source>
        <dbReference type="EMBL" id="MFC7217382.1"/>
    </source>
</evidence>
<evidence type="ECO:0000313" key="6">
    <source>
        <dbReference type="Proteomes" id="UP001596413"/>
    </source>
</evidence>
<dbReference type="PANTHER" id="PTHR21581">
    <property type="entry name" value="D-ALANYL-D-ALANINE CARBOXYPEPTIDASE"/>
    <property type="match status" value="1"/>
</dbReference>
<dbReference type="SUPFAM" id="SSF56601">
    <property type="entry name" value="beta-lactamase/transpeptidase-like"/>
    <property type="match status" value="1"/>
</dbReference>
<feature type="region of interest" description="Disordered" evidence="1">
    <location>
        <begin position="417"/>
        <end position="467"/>
    </location>
</feature>
<evidence type="ECO:0000256" key="3">
    <source>
        <dbReference type="SAM" id="SignalP"/>
    </source>
</evidence>
<accession>A0ABW2GC69</accession>
<dbReference type="EC" id="3.4.-.-" evidence="5"/>
<dbReference type="Pfam" id="PF00768">
    <property type="entry name" value="Peptidase_S11"/>
    <property type="match status" value="1"/>
</dbReference>
<dbReference type="RefSeq" id="WP_386412031.1">
    <property type="nucleotide sequence ID" value="NZ_JBHSZO010000004.1"/>
</dbReference>
<feature type="signal peptide" evidence="3">
    <location>
        <begin position="1"/>
        <end position="21"/>
    </location>
</feature>
<dbReference type="PANTHER" id="PTHR21581:SF33">
    <property type="entry name" value="D-ALANYL-D-ALANINE CARBOXYPEPTIDASE DACB"/>
    <property type="match status" value="1"/>
</dbReference>
<dbReference type="GO" id="GO:0004180">
    <property type="term" value="F:carboxypeptidase activity"/>
    <property type="evidence" value="ECO:0007669"/>
    <property type="project" value="UniProtKB-KW"/>
</dbReference>
<keyword evidence="2" id="KW-0472">Membrane</keyword>
<dbReference type="InterPro" id="IPR012338">
    <property type="entry name" value="Beta-lactam/transpept-like"/>
</dbReference>
<evidence type="ECO:0000256" key="1">
    <source>
        <dbReference type="SAM" id="MobiDB-lite"/>
    </source>
</evidence>
<feature type="transmembrane region" description="Helical" evidence="2">
    <location>
        <begin position="371"/>
        <end position="392"/>
    </location>
</feature>
<comment type="caution">
    <text evidence="5">The sequence shown here is derived from an EMBL/GenBank/DDBJ whole genome shotgun (WGS) entry which is preliminary data.</text>
</comment>
<name>A0ABW2GC69_9ACTN</name>
<protein>
    <submittedName>
        <fullName evidence="5">D-alanyl-D-alanine carboxypeptidase family protein</fullName>
        <ecNumber evidence="5">3.4.-.-</ecNumber>
    </submittedName>
</protein>
<feature type="region of interest" description="Disordered" evidence="1">
    <location>
        <begin position="326"/>
        <end position="367"/>
    </location>
</feature>
<dbReference type="EMBL" id="JBHSZO010000004">
    <property type="protein sequence ID" value="MFC7217382.1"/>
    <property type="molecule type" value="Genomic_DNA"/>
</dbReference>
<feature type="chain" id="PRO_5047029591" evidence="3">
    <location>
        <begin position="22"/>
        <end position="467"/>
    </location>
</feature>
<evidence type="ECO:0000259" key="4">
    <source>
        <dbReference type="Pfam" id="PF00768"/>
    </source>
</evidence>
<dbReference type="Proteomes" id="UP001596413">
    <property type="component" value="Unassembled WGS sequence"/>
</dbReference>
<dbReference type="InterPro" id="IPR001967">
    <property type="entry name" value="Peptidase_S11_N"/>
</dbReference>
<keyword evidence="5" id="KW-0645">Protease</keyword>
<organism evidence="5 6">
    <name type="scientific">Streptomyces polyrhachis</name>
    <dbReference type="NCBI Taxonomy" id="1282885"/>
    <lineage>
        <taxon>Bacteria</taxon>
        <taxon>Bacillati</taxon>
        <taxon>Actinomycetota</taxon>
        <taxon>Actinomycetes</taxon>
        <taxon>Kitasatosporales</taxon>
        <taxon>Streptomycetaceae</taxon>
        <taxon>Streptomyces</taxon>
    </lineage>
</organism>
<reference evidence="6" key="1">
    <citation type="journal article" date="2019" name="Int. J. Syst. Evol. Microbiol.">
        <title>The Global Catalogue of Microorganisms (GCM) 10K type strain sequencing project: providing services to taxonomists for standard genome sequencing and annotation.</title>
        <authorList>
            <consortium name="The Broad Institute Genomics Platform"/>
            <consortium name="The Broad Institute Genome Sequencing Center for Infectious Disease"/>
            <person name="Wu L."/>
            <person name="Ma J."/>
        </authorList>
    </citation>
    <scope>NUCLEOTIDE SEQUENCE [LARGE SCALE GENOMIC DNA]</scope>
    <source>
        <strain evidence="6">CGMCC 1.13681</strain>
    </source>
</reference>
<gene>
    <name evidence="5" type="ORF">ACFQLX_04230</name>
</gene>
<evidence type="ECO:0000256" key="2">
    <source>
        <dbReference type="SAM" id="Phobius"/>
    </source>
</evidence>
<feature type="domain" description="Peptidase S11 D-alanyl-D-alanine carboxypeptidase A N-terminal" evidence="4">
    <location>
        <begin position="59"/>
        <end position="293"/>
    </location>
</feature>
<keyword evidence="2" id="KW-0812">Transmembrane</keyword>
<keyword evidence="3" id="KW-0732">Signal</keyword>